<sequence length="1114" mass="123794">MAKRNETKVTFSVFNKDFNEGIKEMNKESTRLRKEFKLQSEQMKDTATATEKLEAKVTYLGKEQDIVRKKIDATSTQLEKAKKTYGENSNEANKLSNKLLDLRISEQKLENTIGRTKTEISKQSQEMQDARADANKYEKSLKDIGREANDLGDNLSKGVTLPLAGVGAAAGASALSLHDATQLMTGTLGATGEEAKQLEEDMQTVWEDGFGDSPEQVARSIMMVKQNIQGINDGKELQEATKHMLTLANVTEADMSEATRGVNQLMHNFGITAEEAMDLFTKGQQEGLNFSQEMFDNISEYAPLFKQMGFSAEDYFSILANGTKNGAYNLDYINDVMKEFDIRVRDGSKRTSDAFEDMSKETQNLFEEFENGEATAEELFRTVLPELEGMEDQVKANQIGVELFGTKWEDMGAKTVYSLDDVNESMKDVDGSMKELENSQEQTFGREFKKTLRGVLDSLEPLGRELLEIAQDVTPHIQELSEWFAELDEDTQKFLLTLAGSAAVAGPGLKTFSTLSSIVGSLSLNLGKAETAAGKKGLEGVLLGLIRKAGPVGLAVGGLITLITTVGTLTGEEKKLKDVSLETANSLSKQHQETGKMIQQFDELRNKSKLTSDEFGRYIDLQHELQQTSNPETIAAIKKEMATLKKKSGFTNDELQTMVGLNAELVESLPGATEKITDQGNKIAGATTELRKYNQEISKMATLELEKQFFNAADNQSKLLEQRKTQQRQLNMFKTKEAEINQLLNTHSSQELQTMKNQVSEELKSLQAKQSRVKAGTEEWFVLQEQIKPLQKQYDYIKDGEQGLNDQLLTLKQQKTEQQIKLSNTDKELSKLGMVYEKLQLNYLKNAGISEEVARQAVNQGNVSQVIDEQISKLEEEKQKLKDQTPINMRNTDEYLNGVAAIDGQIDKLYGAESQIQDLASDARNYTDELGRDVSKNVRANLSPSAYELNSKLSETVWKTISLRYSGGNGHNVPVGYAGGTNFHPGGPAFVGEEGPELVREGNKWSLHGFGLIPDLKRGADVFTAEETKKILSRINSGLPAYASGVGVSPEISRNLDNMSTALTSTHNIKSKMAVNVGAGNVIMDREIVGEIVWEVVQEHWERDNEIRKEFRGE</sequence>
<dbReference type="OrthoDB" id="28713at2"/>
<organism evidence="4 5">
    <name type="scientific">Thalassobacillus cyri</name>
    <dbReference type="NCBI Taxonomy" id="571932"/>
    <lineage>
        <taxon>Bacteria</taxon>
        <taxon>Bacillati</taxon>
        <taxon>Bacillota</taxon>
        <taxon>Bacilli</taxon>
        <taxon>Bacillales</taxon>
        <taxon>Bacillaceae</taxon>
        <taxon>Thalassobacillus</taxon>
    </lineage>
</organism>
<reference evidence="4 5" key="1">
    <citation type="submission" date="2016-10" db="EMBL/GenBank/DDBJ databases">
        <authorList>
            <person name="de Groot N.N."/>
        </authorList>
    </citation>
    <scope>NUCLEOTIDE SEQUENCE [LARGE SCALE GENOMIC DNA]</scope>
    <source>
        <strain evidence="4 5">CCM7597</strain>
    </source>
</reference>
<proteinExistence type="predicted"/>
<keyword evidence="5" id="KW-1185">Reference proteome</keyword>
<keyword evidence="2" id="KW-0175">Coiled coil</keyword>
<dbReference type="NCBIfam" id="TIGR01760">
    <property type="entry name" value="tape_meas_TP901"/>
    <property type="match status" value="1"/>
</dbReference>
<gene>
    <name evidence="4" type="ORF">SAMN05421743_12135</name>
</gene>
<dbReference type="InterPro" id="IPR010090">
    <property type="entry name" value="Phage_tape_meas"/>
</dbReference>
<feature type="coiled-coil region" evidence="2">
    <location>
        <begin position="15"/>
        <end position="42"/>
    </location>
</feature>
<dbReference type="PANTHER" id="PTHR37813:SF1">
    <property type="entry name" value="FELS-2 PROPHAGE PROTEIN"/>
    <property type="match status" value="1"/>
</dbReference>
<feature type="coiled-coil region" evidence="2">
    <location>
        <begin position="78"/>
        <end position="147"/>
    </location>
</feature>
<dbReference type="PANTHER" id="PTHR37813">
    <property type="entry name" value="FELS-2 PROPHAGE PROTEIN"/>
    <property type="match status" value="1"/>
</dbReference>
<dbReference type="EMBL" id="FNQR01000021">
    <property type="protein sequence ID" value="SEB15725.1"/>
    <property type="molecule type" value="Genomic_DNA"/>
</dbReference>
<dbReference type="Pfam" id="PF10145">
    <property type="entry name" value="PhageMin_Tail"/>
    <property type="match status" value="1"/>
</dbReference>
<keyword evidence="1" id="KW-1188">Viral release from host cell</keyword>
<dbReference type="AlphaFoldDB" id="A0A1H4H1L0"/>
<dbReference type="STRING" id="571932.SAMN05421743_12135"/>
<evidence type="ECO:0000256" key="1">
    <source>
        <dbReference type="ARBA" id="ARBA00022612"/>
    </source>
</evidence>
<feature type="domain" description="Phage tail tape measure protein" evidence="3">
    <location>
        <begin position="210"/>
        <end position="405"/>
    </location>
</feature>
<evidence type="ECO:0000256" key="2">
    <source>
        <dbReference type="SAM" id="Coils"/>
    </source>
</evidence>
<evidence type="ECO:0000259" key="3">
    <source>
        <dbReference type="Pfam" id="PF10145"/>
    </source>
</evidence>
<protein>
    <submittedName>
        <fullName evidence="4">Phage tail tape measure protein, TP901 family, core region</fullName>
    </submittedName>
</protein>
<accession>A0A1H4H1L0</accession>
<dbReference type="Proteomes" id="UP000198584">
    <property type="component" value="Unassembled WGS sequence"/>
</dbReference>
<dbReference type="RefSeq" id="WP_093046462.1">
    <property type="nucleotide sequence ID" value="NZ_FNQR01000021.1"/>
</dbReference>
<evidence type="ECO:0000313" key="4">
    <source>
        <dbReference type="EMBL" id="SEB15725.1"/>
    </source>
</evidence>
<name>A0A1H4H1L0_9BACI</name>
<evidence type="ECO:0000313" key="5">
    <source>
        <dbReference type="Proteomes" id="UP000198584"/>
    </source>
</evidence>